<evidence type="ECO:0000259" key="7">
    <source>
        <dbReference type="Pfam" id="PF01435"/>
    </source>
</evidence>
<gene>
    <name evidence="8" type="ORF">QVD17_31104</name>
</gene>
<evidence type="ECO:0000256" key="4">
    <source>
        <dbReference type="ARBA" id="ARBA00022801"/>
    </source>
</evidence>
<reference evidence="8" key="1">
    <citation type="journal article" date="2023" name="bioRxiv">
        <title>Improved chromosome-level genome assembly for marigold (Tagetes erecta).</title>
        <authorList>
            <person name="Jiang F."/>
            <person name="Yuan L."/>
            <person name="Wang S."/>
            <person name="Wang H."/>
            <person name="Xu D."/>
            <person name="Wang A."/>
            <person name="Fan W."/>
        </authorList>
    </citation>
    <scope>NUCLEOTIDE SEQUENCE</scope>
    <source>
        <strain evidence="8">WSJ</strain>
        <tissue evidence="8">Leaf</tissue>
    </source>
</reference>
<comment type="caution">
    <text evidence="8">The sequence shown here is derived from an EMBL/GenBank/DDBJ whole genome shotgun (WGS) entry which is preliminary data.</text>
</comment>
<comment type="cofactor">
    <cofactor evidence="1">
        <name>Zn(2+)</name>
        <dbReference type="ChEBI" id="CHEBI:29105"/>
    </cofactor>
</comment>
<evidence type="ECO:0000256" key="1">
    <source>
        <dbReference type="ARBA" id="ARBA00001947"/>
    </source>
</evidence>
<dbReference type="Pfam" id="PF01435">
    <property type="entry name" value="Peptidase_M48"/>
    <property type="match status" value="3"/>
</dbReference>
<name>A0AAD8K2R5_TARER</name>
<dbReference type="AlphaFoldDB" id="A0AAD8K2R5"/>
<protein>
    <recommendedName>
        <fullName evidence="7">Peptidase M48 domain-containing protein</fullName>
    </recommendedName>
</protein>
<evidence type="ECO:0000256" key="5">
    <source>
        <dbReference type="ARBA" id="ARBA00022833"/>
    </source>
</evidence>
<dbReference type="CDD" id="cd07331">
    <property type="entry name" value="M48C_Oma1_like"/>
    <property type="match status" value="2"/>
</dbReference>
<dbReference type="InterPro" id="IPR001915">
    <property type="entry name" value="Peptidase_M48"/>
</dbReference>
<evidence type="ECO:0000256" key="6">
    <source>
        <dbReference type="ARBA" id="ARBA00023049"/>
    </source>
</evidence>
<keyword evidence="5" id="KW-0862">Zinc</keyword>
<evidence type="ECO:0000313" key="8">
    <source>
        <dbReference type="EMBL" id="KAK1415325.1"/>
    </source>
</evidence>
<dbReference type="Proteomes" id="UP001229421">
    <property type="component" value="Unassembled WGS sequence"/>
</dbReference>
<dbReference type="GO" id="GO:0004222">
    <property type="term" value="F:metalloendopeptidase activity"/>
    <property type="evidence" value="ECO:0007669"/>
    <property type="project" value="InterPro"/>
</dbReference>
<keyword evidence="9" id="KW-1185">Reference proteome</keyword>
<dbReference type="Gene3D" id="3.30.2010.10">
    <property type="entry name" value="Metalloproteases ('zincins'), catalytic domain"/>
    <property type="match status" value="1"/>
</dbReference>
<evidence type="ECO:0000256" key="3">
    <source>
        <dbReference type="ARBA" id="ARBA00022723"/>
    </source>
</evidence>
<dbReference type="EMBL" id="JAUHHV010000008">
    <property type="protein sequence ID" value="KAK1415325.1"/>
    <property type="molecule type" value="Genomic_DNA"/>
</dbReference>
<keyword evidence="4" id="KW-0378">Hydrolase</keyword>
<dbReference type="PANTHER" id="PTHR22726">
    <property type="entry name" value="METALLOENDOPEPTIDASE OMA1"/>
    <property type="match status" value="1"/>
</dbReference>
<evidence type="ECO:0000313" key="9">
    <source>
        <dbReference type="Proteomes" id="UP001229421"/>
    </source>
</evidence>
<sequence length="700" mass="79000">MALYNRLKLGFDAISRHYTSKITSHKPRFPYSIIDQLTNHRRLISGSGSQCRSFGTSYRCHHVVSKLRMFKRWIDHNPDHAFIGLSIGSGIGITIWFGNVETIPYTKRNHVVLIPHNVERMVGDWAFKMMKGRYKGQVLPETDPKSVRVRKIGKDIVEALQRGLKKEEVWRDLNCKGVKLGTLHLEGLKWEIIVVNEPVVNAGCFPGGKIVVFAGLLDHFKTDEEVALILGHEVAHAVGRHWVETITKHLWFTIGRIIMYQYVKPDHVESFSKLLLELPFSRKMEIEADHIGLLLMASAGYDPRVAPTVLKKLGQVSGDSGLEDYVSTHPSGKKRSKLLSEASVMQEAVFAMVHQNYGFMPSLAIYYTSKITPHKSPFRYPNSIVNHNYNHFSSSFTSTSNHQITLTTKNSSFSSAIANKSSQFRCYHADPLHSKPCRWIDDPDNVLFVVLVGLGIGVTIWFGNVETVPYTKRNRLVVIPHNLERWIGDYVFEKMKDYYEGKVSHDTNAKSVRVRMIWKDIVDALHGGFKKEEVWKDLNYEGVKLTTSHLEGLKWEILVVEDDSVKNAFCLPGGKIVVYSGSLDCYKSFKTDDATIIGHEQPYFGTSSNAFFLPKSVTCRMEIEADYIGMMLMASAGYDPQVAPKLFTKLGQVSGDSGLEDYLSTHPSGKKRSKLLSEASVMQEAISIYQEVIAGKEVDA</sequence>
<dbReference type="InterPro" id="IPR051156">
    <property type="entry name" value="Mito/Outer_Membr_Metalloprot"/>
</dbReference>
<feature type="domain" description="Peptidase M48" evidence="7">
    <location>
        <begin position="616"/>
        <end position="678"/>
    </location>
</feature>
<keyword evidence="3" id="KW-0479">Metal-binding</keyword>
<feature type="domain" description="Peptidase M48" evidence="7">
    <location>
        <begin position="184"/>
        <end position="341"/>
    </location>
</feature>
<dbReference type="GO" id="GO:0051603">
    <property type="term" value="P:proteolysis involved in protein catabolic process"/>
    <property type="evidence" value="ECO:0007669"/>
    <property type="project" value="TreeGrafter"/>
</dbReference>
<evidence type="ECO:0000256" key="2">
    <source>
        <dbReference type="ARBA" id="ARBA00022670"/>
    </source>
</evidence>
<organism evidence="8 9">
    <name type="scientific">Tagetes erecta</name>
    <name type="common">African marigold</name>
    <dbReference type="NCBI Taxonomy" id="13708"/>
    <lineage>
        <taxon>Eukaryota</taxon>
        <taxon>Viridiplantae</taxon>
        <taxon>Streptophyta</taxon>
        <taxon>Embryophyta</taxon>
        <taxon>Tracheophyta</taxon>
        <taxon>Spermatophyta</taxon>
        <taxon>Magnoliopsida</taxon>
        <taxon>eudicotyledons</taxon>
        <taxon>Gunneridae</taxon>
        <taxon>Pentapetalae</taxon>
        <taxon>asterids</taxon>
        <taxon>campanulids</taxon>
        <taxon>Asterales</taxon>
        <taxon>Asteraceae</taxon>
        <taxon>Asteroideae</taxon>
        <taxon>Heliantheae alliance</taxon>
        <taxon>Tageteae</taxon>
        <taxon>Tagetes</taxon>
    </lineage>
</organism>
<accession>A0AAD8K2R5</accession>
<keyword evidence="6" id="KW-0482">Metalloprotease</keyword>
<feature type="domain" description="Peptidase M48" evidence="7">
    <location>
        <begin position="548"/>
        <end position="600"/>
    </location>
</feature>
<dbReference type="GO" id="GO:0016020">
    <property type="term" value="C:membrane"/>
    <property type="evidence" value="ECO:0007669"/>
    <property type="project" value="TreeGrafter"/>
</dbReference>
<proteinExistence type="predicted"/>
<dbReference type="PANTHER" id="PTHR22726:SF1">
    <property type="entry name" value="METALLOENDOPEPTIDASE OMA1, MITOCHONDRIAL"/>
    <property type="match status" value="1"/>
</dbReference>
<dbReference type="GO" id="GO:0046872">
    <property type="term" value="F:metal ion binding"/>
    <property type="evidence" value="ECO:0007669"/>
    <property type="project" value="UniProtKB-KW"/>
</dbReference>
<keyword evidence="2" id="KW-0645">Protease</keyword>